<dbReference type="EMBL" id="LZYO01000159">
    <property type="protein sequence ID" value="ODH27539.1"/>
    <property type="molecule type" value="Genomic_DNA"/>
</dbReference>
<proteinExistence type="predicted"/>
<dbReference type="AlphaFoldDB" id="A0A1D2JDX9"/>
<name>A0A1D2JDX9_PARBR</name>
<organism evidence="1 2">
    <name type="scientific">Paracoccidioides brasiliensis</name>
    <dbReference type="NCBI Taxonomy" id="121759"/>
    <lineage>
        <taxon>Eukaryota</taxon>
        <taxon>Fungi</taxon>
        <taxon>Dikarya</taxon>
        <taxon>Ascomycota</taxon>
        <taxon>Pezizomycotina</taxon>
        <taxon>Eurotiomycetes</taxon>
        <taxon>Eurotiomycetidae</taxon>
        <taxon>Onygenales</taxon>
        <taxon>Ajellomycetaceae</taxon>
        <taxon>Paracoccidioides</taxon>
    </lineage>
</organism>
<reference evidence="1 2" key="1">
    <citation type="submission" date="2016-06" db="EMBL/GenBank/DDBJ databases">
        <authorList>
            <person name="Kjaerup R.B."/>
            <person name="Dalgaard T.S."/>
            <person name="Juul-Madsen H.R."/>
        </authorList>
    </citation>
    <scope>NUCLEOTIDE SEQUENCE [LARGE SCALE GENOMIC DNA]</scope>
    <source>
        <strain evidence="1 2">Pb300</strain>
    </source>
</reference>
<dbReference type="Proteomes" id="UP000242814">
    <property type="component" value="Unassembled WGS sequence"/>
</dbReference>
<protein>
    <submittedName>
        <fullName evidence="1">Uncharacterized protein</fullName>
    </submittedName>
</protein>
<comment type="caution">
    <text evidence="1">The sequence shown here is derived from an EMBL/GenBank/DDBJ whole genome shotgun (WGS) entry which is preliminary data.</text>
</comment>
<sequence>MKRVNREGAASRVVVPKIGYTRWNTFRFVCKHMYCAENIIKYLDVLGDEESGSWANVEIRVNDGKSEIENFRGFGEVFASYHVYRVRRRAMKGNEGP</sequence>
<evidence type="ECO:0000313" key="1">
    <source>
        <dbReference type="EMBL" id="ODH27539.1"/>
    </source>
</evidence>
<gene>
    <name evidence="1" type="ORF">ACO22_04173</name>
</gene>
<evidence type="ECO:0000313" key="2">
    <source>
        <dbReference type="Proteomes" id="UP000242814"/>
    </source>
</evidence>
<accession>A0A1D2JDX9</accession>